<evidence type="ECO:0000256" key="5">
    <source>
        <dbReference type="ARBA" id="ARBA00022946"/>
    </source>
</evidence>
<evidence type="ECO:0000256" key="6">
    <source>
        <dbReference type="ARBA" id="ARBA00023098"/>
    </source>
</evidence>
<dbReference type="Proteomes" id="UP000249377">
    <property type="component" value="Unassembled WGS sequence"/>
</dbReference>
<dbReference type="AlphaFoldDB" id="A0A328UCL9"/>
<dbReference type="SUPFAM" id="SSF54637">
    <property type="entry name" value="Thioesterase/thiol ester dehydrase-isomerase"/>
    <property type="match status" value="2"/>
</dbReference>
<protein>
    <submittedName>
        <fullName evidence="10">Acyl-ACP thioesterase</fullName>
    </submittedName>
</protein>
<dbReference type="PANTHER" id="PTHR31727:SF6">
    <property type="entry name" value="OLEOYL-ACYL CARRIER PROTEIN THIOESTERASE 1, CHLOROPLASTIC"/>
    <property type="match status" value="1"/>
</dbReference>
<evidence type="ECO:0000256" key="7">
    <source>
        <dbReference type="ARBA" id="ARBA00023160"/>
    </source>
</evidence>
<dbReference type="GO" id="GO:0000036">
    <property type="term" value="F:acyl carrier activity"/>
    <property type="evidence" value="ECO:0007669"/>
    <property type="project" value="TreeGrafter"/>
</dbReference>
<dbReference type="RefSeq" id="WP_112333134.1">
    <property type="nucleotide sequence ID" value="NZ_QLYR01000007.1"/>
</dbReference>
<evidence type="ECO:0000256" key="4">
    <source>
        <dbReference type="ARBA" id="ARBA00022832"/>
    </source>
</evidence>
<proteinExistence type="inferred from homology"/>
<dbReference type="InterPro" id="IPR049427">
    <property type="entry name" value="Acyl-ACP_TE_C"/>
</dbReference>
<evidence type="ECO:0000313" key="10">
    <source>
        <dbReference type="EMBL" id="RAQ28178.1"/>
    </source>
</evidence>
<feature type="domain" description="Acyl-ACP thioesterase N-terminal hotdog" evidence="8">
    <location>
        <begin position="13"/>
        <end position="109"/>
    </location>
</feature>
<evidence type="ECO:0000259" key="8">
    <source>
        <dbReference type="Pfam" id="PF01643"/>
    </source>
</evidence>
<dbReference type="PANTHER" id="PTHR31727">
    <property type="entry name" value="OLEOYL-ACYL CARRIER PROTEIN THIOESTERASE 1, CHLOROPLASTIC"/>
    <property type="match status" value="1"/>
</dbReference>
<gene>
    <name evidence="10" type="ORF">DPQ25_10500</name>
</gene>
<evidence type="ECO:0000256" key="1">
    <source>
        <dbReference type="ARBA" id="ARBA00006500"/>
    </source>
</evidence>
<dbReference type="Pfam" id="PF20791">
    <property type="entry name" value="Acyl-ACP_TE_C"/>
    <property type="match status" value="1"/>
</dbReference>
<dbReference type="Pfam" id="PF01643">
    <property type="entry name" value="Acyl-ACP_TE"/>
    <property type="match status" value="1"/>
</dbReference>
<evidence type="ECO:0000313" key="11">
    <source>
        <dbReference type="Proteomes" id="UP000249377"/>
    </source>
</evidence>
<keyword evidence="7" id="KW-0275">Fatty acid biosynthesis</keyword>
<feature type="domain" description="Acyl-ACP thioesterase-like C-terminal" evidence="9">
    <location>
        <begin position="166"/>
        <end position="218"/>
    </location>
</feature>
<sequence>MEDQKQIVKIEEYCRTVRVASYEVGAQSTLKLSALLHMCQETSENHLAALGIGYQKMKEDGIVFLIITNAVKIHRMPANAEIVTIKTHPRGSNKAQFYRDFQIYAGEELLAGVMQSSVAANPLNHKILRPQEFYAYGIFVDERVAPEDRLTRIRAKGLEPLGERVVRYSDLDYNGHINNTIYGDIFEDFIPGGMMGRCLRAVQIDYINESMLGETLELFGGEEDGVVTLQGFNPRGLGFSARALVEDSPAE</sequence>
<keyword evidence="2" id="KW-0444">Lipid biosynthesis</keyword>
<comment type="caution">
    <text evidence="10">The sequence shown here is derived from an EMBL/GenBank/DDBJ whole genome shotgun (WGS) entry which is preliminary data.</text>
</comment>
<dbReference type="InterPro" id="IPR029069">
    <property type="entry name" value="HotDog_dom_sf"/>
</dbReference>
<dbReference type="GO" id="GO:0016297">
    <property type="term" value="F:fatty acyl-[ACP] hydrolase activity"/>
    <property type="evidence" value="ECO:0007669"/>
    <property type="project" value="InterPro"/>
</dbReference>
<comment type="similarity">
    <text evidence="1">Belongs to the acyl-ACP thioesterase family.</text>
</comment>
<evidence type="ECO:0000259" key="9">
    <source>
        <dbReference type="Pfam" id="PF20791"/>
    </source>
</evidence>
<keyword evidence="4" id="KW-0276">Fatty acid metabolism</keyword>
<dbReference type="InterPro" id="IPR045023">
    <property type="entry name" value="FATA/B"/>
</dbReference>
<keyword evidence="3" id="KW-0378">Hydrolase</keyword>
<organism evidence="10 11">
    <name type="scientific">Hydrogeniiclostridium mannosilyticum</name>
    <dbReference type="NCBI Taxonomy" id="2764322"/>
    <lineage>
        <taxon>Bacteria</taxon>
        <taxon>Bacillati</taxon>
        <taxon>Bacillota</taxon>
        <taxon>Clostridia</taxon>
        <taxon>Eubacteriales</taxon>
        <taxon>Acutalibacteraceae</taxon>
        <taxon>Hydrogeniiclostridium</taxon>
    </lineage>
</organism>
<evidence type="ECO:0000256" key="2">
    <source>
        <dbReference type="ARBA" id="ARBA00022516"/>
    </source>
</evidence>
<dbReference type="EMBL" id="QLYR01000007">
    <property type="protein sequence ID" value="RAQ28178.1"/>
    <property type="molecule type" value="Genomic_DNA"/>
</dbReference>
<dbReference type="CDD" id="cd00586">
    <property type="entry name" value="4HBT"/>
    <property type="match status" value="1"/>
</dbReference>
<reference evidence="10 11" key="1">
    <citation type="submission" date="2018-06" db="EMBL/GenBank/DDBJ databases">
        <title>Noncontiguous genome sequence of Ruminococcaceae bacterium ASD2818.</title>
        <authorList>
            <person name="Chaplin A.V."/>
            <person name="Sokolova S.R."/>
            <person name="Kochetkova T.O."/>
            <person name="Goltsov A.Y."/>
            <person name="Trofimov D.Y."/>
            <person name="Efimov B.A."/>
        </authorList>
    </citation>
    <scope>NUCLEOTIDE SEQUENCE [LARGE SCALE GENOMIC DNA]</scope>
    <source>
        <strain evidence="10 11">ASD2818</strain>
    </source>
</reference>
<dbReference type="Gene3D" id="3.10.129.10">
    <property type="entry name" value="Hotdog Thioesterase"/>
    <property type="match status" value="1"/>
</dbReference>
<accession>A0A328UCL9</accession>
<name>A0A328UCL9_9FIRM</name>
<keyword evidence="6" id="KW-0443">Lipid metabolism</keyword>
<keyword evidence="11" id="KW-1185">Reference proteome</keyword>
<dbReference type="InterPro" id="IPR002864">
    <property type="entry name" value="Acyl-ACP_thioesterase_NHD"/>
</dbReference>
<keyword evidence="5" id="KW-0809">Transit peptide</keyword>
<evidence type="ECO:0000256" key="3">
    <source>
        <dbReference type="ARBA" id="ARBA00022801"/>
    </source>
</evidence>